<evidence type="ECO:0000256" key="5">
    <source>
        <dbReference type="ARBA" id="ARBA00022989"/>
    </source>
</evidence>
<dbReference type="STRING" id="1006576.DTL3_1628"/>
<dbReference type="Proteomes" id="UP000032809">
    <property type="component" value="Chromosome I"/>
</dbReference>
<feature type="transmembrane region" description="Helical" evidence="7">
    <location>
        <begin position="361"/>
        <end position="383"/>
    </location>
</feature>
<evidence type="ECO:0000256" key="2">
    <source>
        <dbReference type="ARBA" id="ARBA00022448"/>
    </source>
</evidence>
<evidence type="ECO:0000256" key="1">
    <source>
        <dbReference type="ARBA" id="ARBA00004651"/>
    </source>
</evidence>
<comment type="similarity">
    <text evidence="7">Belongs to the binding-protein-dependent transport system permease family.</text>
</comment>
<protein>
    <submittedName>
        <fullName evidence="9">ABC-type sugar transport systems permease</fullName>
    </submittedName>
</protein>
<dbReference type="HOGENOM" id="CLU_016047_0_2_0"/>
<dbReference type="PANTHER" id="PTHR30193">
    <property type="entry name" value="ABC TRANSPORTER PERMEASE PROTEIN"/>
    <property type="match status" value="1"/>
</dbReference>
<dbReference type="InterPro" id="IPR035906">
    <property type="entry name" value="MetI-like_sf"/>
</dbReference>
<evidence type="ECO:0000256" key="6">
    <source>
        <dbReference type="ARBA" id="ARBA00023136"/>
    </source>
</evidence>
<evidence type="ECO:0000259" key="8">
    <source>
        <dbReference type="PROSITE" id="PS50928"/>
    </source>
</evidence>
<evidence type="ECO:0000313" key="9">
    <source>
        <dbReference type="EMBL" id="CEP78917.1"/>
    </source>
</evidence>
<feature type="transmembrane region" description="Helical" evidence="7">
    <location>
        <begin position="233"/>
        <end position="253"/>
    </location>
</feature>
<evidence type="ECO:0000256" key="7">
    <source>
        <dbReference type="RuleBase" id="RU363032"/>
    </source>
</evidence>
<evidence type="ECO:0000313" key="10">
    <source>
        <dbReference type="Proteomes" id="UP000032809"/>
    </source>
</evidence>
<keyword evidence="4 7" id="KW-0812">Transmembrane</keyword>
<feature type="domain" description="ABC transmembrane type-1" evidence="8">
    <location>
        <begin position="228"/>
        <end position="442"/>
    </location>
</feature>
<dbReference type="InterPro" id="IPR051393">
    <property type="entry name" value="ABC_transporter_permease"/>
</dbReference>
<dbReference type="PROSITE" id="PS50928">
    <property type="entry name" value="ABC_TM1"/>
    <property type="match status" value="1"/>
</dbReference>
<keyword evidence="10" id="KW-1185">Reference proteome</keyword>
<feature type="transmembrane region" description="Helical" evidence="7">
    <location>
        <begin position="46"/>
        <end position="69"/>
    </location>
</feature>
<feature type="transmembrane region" description="Helical" evidence="7">
    <location>
        <begin position="265"/>
        <end position="285"/>
    </location>
</feature>
<gene>
    <name evidence="9" type="primary">upgA</name>
    <name evidence="9" type="ORF">DTL3_1628</name>
</gene>
<sequence>MYMNAEITILLYVGLIIVLLMIIRLLGRKFLKPVKYRKLKESVSAYLYLLPSFVVLGLFVFWPIIYSFYLSFFKWDFQNQDNPIFIGFENYIKLFKLDKPISISFNSAFFNTLLLVMSFIFFMHLIFDYKKIEKRYQKNLVIIMSCLGIIALFLANSVNYLSIVISIIQLIIYTFLIVSDFVTQKSNKTFLKLLLFVAFYAFFYWFGVPEIISFLLLAKQQSLFIKAIWNTTYYVLLSTPITIFLALIVALLLNQKVRGKAFFRTIYFIPFVTSVVAVSLVWQWLFNDNGLINYFLIQLGFSKVSWLKDQAYTIPTVAIISIWKMVGYYSIIFLSGLQNIDQSYYEAAEVDGASPFQKFRFITLPLLSPTTFFIIIVAMIGAFKVFDEIFILYVGMPGPYNNSGMTLVYYIYDKFYNQQRMGEASAAAYVLFGITLVFTFFQMRASKKKIYYDS</sequence>
<feature type="transmembrane region" description="Helical" evidence="7">
    <location>
        <begin position="108"/>
        <end position="127"/>
    </location>
</feature>
<dbReference type="GO" id="GO:0055085">
    <property type="term" value="P:transmembrane transport"/>
    <property type="evidence" value="ECO:0007669"/>
    <property type="project" value="InterPro"/>
</dbReference>
<dbReference type="CDD" id="cd06261">
    <property type="entry name" value="TM_PBP2"/>
    <property type="match status" value="1"/>
</dbReference>
<evidence type="ECO:0000256" key="4">
    <source>
        <dbReference type="ARBA" id="ARBA00022692"/>
    </source>
</evidence>
<keyword evidence="3" id="KW-1003">Cell membrane</keyword>
<feature type="transmembrane region" description="Helical" evidence="7">
    <location>
        <begin position="6"/>
        <end position="26"/>
    </location>
</feature>
<dbReference type="SUPFAM" id="SSF161098">
    <property type="entry name" value="MetI-like"/>
    <property type="match status" value="2"/>
</dbReference>
<proteinExistence type="inferred from homology"/>
<keyword evidence="9" id="KW-0762">Sugar transport</keyword>
<accession>A0A0C7NSZ3</accession>
<feature type="transmembrane region" description="Helical" evidence="7">
    <location>
        <begin position="139"/>
        <end position="155"/>
    </location>
</feature>
<feature type="transmembrane region" description="Helical" evidence="7">
    <location>
        <begin position="424"/>
        <end position="441"/>
    </location>
</feature>
<dbReference type="EMBL" id="LN824141">
    <property type="protein sequence ID" value="CEP78917.1"/>
    <property type="molecule type" value="Genomic_DNA"/>
</dbReference>
<feature type="transmembrane region" description="Helical" evidence="7">
    <location>
        <begin position="390"/>
        <end position="412"/>
    </location>
</feature>
<dbReference type="PANTHER" id="PTHR30193:SF37">
    <property type="entry name" value="INNER MEMBRANE ABC TRANSPORTER PERMEASE PROTEIN YCJO"/>
    <property type="match status" value="1"/>
</dbReference>
<name>A0A0C7NSZ3_DEFTU</name>
<dbReference type="KEGG" id="dtn:DTL3_1628"/>
<dbReference type="Gene3D" id="1.10.3720.10">
    <property type="entry name" value="MetI-like"/>
    <property type="match status" value="2"/>
</dbReference>
<keyword evidence="6 7" id="KW-0472">Membrane</keyword>
<keyword evidence="5 7" id="KW-1133">Transmembrane helix</keyword>
<evidence type="ECO:0000256" key="3">
    <source>
        <dbReference type="ARBA" id="ARBA00022475"/>
    </source>
</evidence>
<dbReference type="GO" id="GO:0005886">
    <property type="term" value="C:plasma membrane"/>
    <property type="evidence" value="ECO:0007669"/>
    <property type="project" value="UniProtKB-SubCell"/>
</dbReference>
<dbReference type="AlphaFoldDB" id="A0A0C7NSZ3"/>
<comment type="subcellular location">
    <subcellularLocation>
        <location evidence="1 7">Cell membrane</location>
        <topology evidence="1 7">Multi-pass membrane protein</topology>
    </subcellularLocation>
</comment>
<feature type="transmembrane region" description="Helical" evidence="7">
    <location>
        <begin position="194"/>
        <end position="218"/>
    </location>
</feature>
<feature type="transmembrane region" description="Helical" evidence="7">
    <location>
        <begin position="161"/>
        <end position="182"/>
    </location>
</feature>
<reference evidence="10" key="1">
    <citation type="submission" date="2014-11" db="EMBL/GenBank/DDBJ databases">
        <authorList>
            <person name="Wibberg D."/>
        </authorList>
    </citation>
    <scope>NUCLEOTIDE SEQUENCE [LARGE SCALE GENOMIC DNA]</scope>
    <source>
        <strain evidence="10">L3</strain>
    </source>
</reference>
<keyword evidence="2 7" id="KW-0813">Transport</keyword>
<organism evidence="9 10">
    <name type="scientific">Defluviitoga tunisiensis</name>
    <dbReference type="NCBI Taxonomy" id="1006576"/>
    <lineage>
        <taxon>Bacteria</taxon>
        <taxon>Thermotogati</taxon>
        <taxon>Thermotogota</taxon>
        <taxon>Thermotogae</taxon>
        <taxon>Petrotogales</taxon>
        <taxon>Petrotogaceae</taxon>
        <taxon>Defluviitoga</taxon>
    </lineage>
</organism>
<dbReference type="InterPro" id="IPR000515">
    <property type="entry name" value="MetI-like"/>
</dbReference>
<dbReference type="Pfam" id="PF00528">
    <property type="entry name" value="BPD_transp_1"/>
    <property type="match status" value="1"/>
</dbReference>
<feature type="transmembrane region" description="Helical" evidence="7">
    <location>
        <begin position="314"/>
        <end position="334"/>
    </location>
</feature>
<dbReference type="PATRIC" id="fig|1006576.9.peg.1623"/>